<dbReference type="Gene3D" id="3.10.105.10">
    <property type="entry name" value="Dipeptide-binding Protein, Domain 3"/>
    <property type="match status" value="1"/>
</dbReference>
<evidence type="ECO:0000313" key="4">
    <source>
        <dbReference type="Proteomes" id="UP000078368"/>
    </source>
</evidence>
<dbReference type="InterPro" id="IPR000914">
    <property type="entry name" value="SBP_5_dom"/>
</dbReference>
<dbReference type="GO" id="GO:0042597">
    <property type="term" value="C:periplasmic space"/>
    <property type="evidence" value="ECO:0007669"/>
    <property type="project" value="UniProtKB-ARBA"/>
</dbReference>
<dbReference type="InterPro" id="IPR030678">
    <property type="entry name" value="Peptide/Ni-bd"/>
</dbReference>
<dbReference type="PROSITE" id="PS51257">
    <property type="entry name" value="PROKAR_LIPOPROTEIN"/>
    <property type="match status" value="1"/>
</dbReference>
<dbReference type="Gene3D" id="3.40.190.10">
    <property type="entry name" value="Periplasmic binding protein-like II"/>
    <property type="match status" value="1"/>
</dbReference>
<dbReference type="AlphaFoldDB" id="A0A179B435"/>
<proteinExistence type="predicted"/>
<dbReference type="GO" id="GO:1904680">
    <property type="term" value="F:peptide transmembrane transporter activity"/>
    <property type="evidence" value="ECO:0007669"/>
    <property type="project" value="TreeGrafter"/>
</dbReference>
<accession>A0A179B435</accession>
<evidence type="ECO:0000313" key="3">
    <source>
        <dbReference type="EMBL" id="OAP86452.1"/>
    </source>
</evidence>
<dbReference type="InterPro" id="IPR039424">
    <property type="entry name" value="SBP_5"/>
</dbReference>
<dbReference type="GO" id="GO:0043190">
    <property type="term" value="C:ATP-binding cassette (ABC) transporter complex"/>
    <property type="evidence" value="ECO:0007669"/>
    <property type="project" value="InterPro"/>
</dbReference>
<dbReference type="Proteomes" id="UP000078368">
    <property type="component" value="Unassembled WGS sequence"/>
</dbReference>
<reference evidence="3 4" key="1">
    <citation type="submission" date="2016-04" db="EMBL/GenBank/DDBJ databases">
        <title>Peptidophaga gingivicola gen. nov., sp. nov., isolated from human subgingival plaque.</title>
        <authorList>
            <person name="Beall C.J."/>
            <person name="Mokrzan E.M."/>
            <person name="Griffen A.L."/>
            <person name="Leys E.J."/>
        </authorList>
    </citation>
    <scope>NUCLEOTIDE SEQUENCE [LARGE SCALE GENOMIC DNA]</scope>
    <source>
        <strain evidence="3 4">BA112</strain>
    </source>
</reference>
<organism evidence="3 4">
    <name type="scientific">Peptidiphaga gingivicola</name>
    <dbReference type="NCBI Taxonomy" id="2741497"/>
    <lineage>
        <taxon>Bacteria</taxon>
        <taxon>Bacillati</taxon>
        <taxon>Actinomycetota</taxon>
        <taxon>Actinomycetes</taxon>
        <taxon>Actinomycetales</taxon>
        <taxon>Actinomycetaceae</taxon>
        <taxon>Peptidiphaga</taxon>
    </lineage>
</organism>
<dbReference type="Gene3D" id="3.90.76.10">
    <property type="entry name" value="Dipeptide-binding Protein, Domain 1"/>
    <property type="match status" value="1"/>
</dbReference>
<dbReference type="OrthoDB" id="7888869at2"/>
<evidence type="ECO:0000256" key="1">
    <source>
        <dbReference type="SAM" id="SignalP"/>
    </source>
</evidence>
<protein>
    <submittedName>
        <fullName evidence="3">Peptide transporter</fullName>
    </submittedName>
</protein>
<name>A0A179B435_9ACTO</name>
<dbReference type="EMBL" id="LVZK01000001">
    <property type="protein sequence ID" value="OAP86452.1"/>
    <property type="molecule type" value="Genomic_DNA"/>
</dbReference>
<comment type="caution">
    <text evidence="3">The sequence shown here is derived from an EMBL/GenBank/DDBJ whole genome shotgun (WGS) entry which is preliminary data.</text>
</comment>
<keyword evidence="4" id="KW-1185">Reference proteome</keyword>
<dbReference type="STRING" id="1823756.A4H34_04730"/>
<evidence type="ECO:0000259" key="2">
    <source>
        <dbReference type="Pfam" id="PF00496"/>
    </source>
</evidence>
<feature type="chain" id="PRO_5038599990" evidence="1">
    <location>
        <begin position="20"/>
        <end position="593"/>
    </location>
</feature>
<sequence length="593" mass="65528">MKKAYSMVAAFAAAALALGACGSGGKQELKAGSKDSISYSPGKQEWGGYNGSTVEAYSTTTAAVTDRVQTGFGYYDPQGVWKHGTDLGDYKKLSDDPLTVEYTVNEKAVYQGKTPITCEDFYLDWVSQNPDWILEGQKAAGAVDEKSGEAQPLFNHVSSPEGYAHPVSQGPQCNEGEKKFTVKYDTVYPDWELNVGGPLPSHVVAKKIGMSKQDLFKALKNKDFAVAKKAAEAWNKWNDTAPGKLPPAEEIPSFGPFALKQGGWKAKQYVTLERNPDWWGEKAGTKELVIKQVEDDAQLQALANGDLNVIEPQATQDSIDRIKKTPNVTLLQGPTMVWEHLDYNFGSNSVFAENKGGIHLRKAMAYCVPRSEIVQKLIKPLDAKAQVLNAREYFPTDKDYEGVVKASYNGEYDKVNIEKAKEHVAASGIKNPTVRIGYRNGNPRRAETVALITASCKKAGITIKDNSSAKFMDEGGEYYTGQWDMALFGWNGSGQVVSGQNIYQTGGQQNKSEYSNKTVDAEWKKIAGTLDKSVWLESKKVIEKQLWDDLFGLPLYVQPGIVGYSNGLENVKRNITQKQVLWNAEKWKWKSTK</sequence>
<dbReference type="PIRSF" id="PIRSF002741">
    <property type="entry name" value="MppA"/>
    <property type="match status" value="1"/>
</dbReference>
<dbReference type="PANTHER" id="PTHR30290">
    <property type="entry name" value="PERIPLASMIC BINDING COMPONENT OF ABC TRANSPORTER"/>
    <property type="match status" value="1"/>
</dbReference>
<gene>
    <name evidence="3" type="ORF">A4H34_04730</name>
</gene>
<dbReference type="GO" id="GO:0015833">
    <property type="term" value="P:peptide transport"/>
    <property type="evidence" value="ECO:0007669"/>
    <property type="project" value="TreeGrafter"/>
</dbReference>
<feature type="signal peptide" evidence="1">
    <location>
        <begin position="1"/>
        <end position="19"/>
    </location>
</feature>
<feature type="domain" description="Solute-binding protein family 5" evidence="2">
    <location>
        <begin position="92"/>
        <end position="495"/>
    </location>
</feature>
<dbReference type="PANTHER" id="PTHR30290:SF65">
    <property type="entry name" value="MONOACYL PHOSPHATIDYLINOSITOL TETRAMANNOSIDE-BINDING PROTEIN LPQW-RELATED"/>
    <property type="match status" value="1"/>
</dbReference>
<dbReference type="RefSeq" id="WP_064231255.1">
    <property type="nucleotide sequence ID" value="NZ_LVZK01000001.1"/>
</dbReference>
<keyword evidence="1" id="KW-0732">Signal</keyword>
<dbReference type="SUPFAM" id="SSF53850">
    <property type="entry name" value="Periplasmic binding protein-like II"/>
    <property type="match status" value="1"/>
</dbReference>
<dbReference type="Pfam" id="PF00496">
    <property type="entry name" value="SBP_bac_5"/>
    <property type="match status" value="1"/>
</dbReference>